<feature type="chain" id="PRO_5019789806" evidence="1">
    <location>
        <begin position="21"/>
        <end position="161"/>
    </location>
</feature>
<evidence type="ECO:0000313" key="3">
    <source>
        <dbReference type="Proteomes" id="UP000253235"/>
    </source>
</evidence>
<dbReference type="Pfam" id="PF00300">
    <property type="entry name" value="His_Phos_1"/>
    <property type="match status" value="1"/>
</dbReference>
<dbReference type="RefSeq" id="WP_113665951.1">
    <property type="nucleotide sequence ID" value="NZ_QNVY02000002.1"/>
</dbReference>
<evidence type="ECO:0000256" key="1">
    <source>
        <dbReference type="SAM" id="SignalP"/>
    </source>
</evidence>
<dbReference type="InterPro" id="IPR013078">
    <property type="entry name" value="His_Pase_superF_clade-1"/>
</dbReference>
<dbReference type="InterPro" id="IPR029033">
    <property type="entry name" value="His_PPase_superfam"/>
</dbReference>
<keyword evidence="3" id="KW-1185">Reference proteome</keyword>
<accession>A0A482TUM9</accession>
<keyword evidence="1" id="KW-0732">Signal</keyword>
<feature type="signal peptide" evidence="1">
    <location>
        <begin position="1"/>
        <end position="20"/>
    </location>
</feature>
<reference evidence="2 3" key="1">
    <citation type="submission" date="2019-01" db="EMBL/GenBank/DDBJ databases">
        <title>Flavobacterium sp. nov. isolated from arctic soil.</title>
        <authorList>
            <person name="Kim D.-U."/>
        </authorList>
    </citation>
    <scope>NUCLEOTIDE SEQUENCE [LARGE SCALE GENOMIC DNA]</scope>
    <source>
        <strain evidence="2 3">Kopri-42</strain>
    </source>
</reference>
<sequence length="161" mass="18393">MKKILLLLALIFLNISLGQSKTTTYYFIRHAEKVDSSQNPDLSEKGLKRAELWNKIFSEISFNEIYSTDYKRTIQTATPTATTKKIEIKLYNPKTINIGSFKKETLGKKVLIVGHSNTTPKFVNDIINQNLFSDIEDATFGNLYIVTLVDNTFSYQSLKLE</sequence>
<dbReference type="SUPFAM" id="SSF53254">
    <property type="entry name" value="Phosphoglycerate mutase-like"/>
    <property type="match status" value="1"/>
</dbReference>
<evidence type="ECO:0000313" key="2">
    <source>
        <dbReference type="EMBL" id="RYJ51974.1"/>
    </source>
</evidence>
<dbReference type="Gene3D" id="3.40.50.1240">
    <property type="entry name" value="Phosphoglycerate mutase-like"/>
    <property type="match status" value="1"/>
</dbReference>
<dbReference type="OrthoDB" id="3296006at2"/>
<comment type="caution">
    <text evidence="2">The sequence shown here is derived from an EMBL/GenBank/DDBJ whole genome shotgun (WGS) entry which is preliminary data.</text>
</comment>
<dbReference type="EMBL" id="QNVY02000002">
    <property type="protein sequence ID" value="RYJ51974.1"/>
    <property type="molecule type" value="Genomic_DNA"/>
</dbReference>
<name>A0A482TUM9_9FLAO</name>
<dbReference type="Proteomes" id="UP000253235">
    <property type="component" value="Unassembled WGS sequence"/>
</dbReference>
<proteinExistence type="predicted"/>
<protein>
    <submittedName>
        <fullName evidence="2">Phosphoglycerate mutase</fullName>
    </submittedName>
</protein>
<gene>
    <name evidence="2" type="ORF">DR871_006925</name>
</gene>
<organism evidence="2 3">
    <name type="scientific">Flavobacterium petrolei</name>
    <dbReference type="NCBI Taxonomy" id="2259594"/>
    <lineage>
        <taxon>Bacteria</taxon>
        <taxon>Pseudomonadati</taxon>
        <taxon>Bacteroidota</taxon>
        <taxon>Flavobacteriia</taxon>
        <taxon>Flavobacteriales</taxon>
        <taxon>Flavobacteriaceae</taxon>
        <taxon>Flavobacterium</taxon>
    </lineage>
</organism>
<dbReference type="AlphaFoldDB" id="A0A482TUM9"/>